<dbReference type="Pfam" id="PF20252">
    <property type="entry name" value="BIG2_C"/>
    <property type="match status" value="1"/>
</dbReference>
<dbReference type="Gene3D" id="1.10.1000.11">
    <property type="entry name" value="Arf Nucleotide-binding Site Opener,domain 2"/>
    <property type="match status" value="1"/>
</dbReference>
<evidence type="ECO:0000259" key="7">
    <source>
        <dbReference type="PROSITE" id="PS50190"/>
    </source>
</evidence>
<feature type="compositionally biased region" description="Low complexity" evidence="6">
    <location>
        <begin position="851"/>
        <end position="872"/>
    </location>
</feature>
<evidence type="ECO:0000256" key="6">
    <source>
        <dbReference type="SAM" id="MobiDB-lite"/>
    </source>
</evidence>
<keyword evidence="3" id="KW-0653">Protein transport</keyword>
<reference evidence="8 9" key="1">
    <citation type="submission" date="2016-07" db="EMBL/GenBank/DDBJ databases">
        <title>Pervasive Adenine N6-methylation of Active Genes in Fungi.</title>
        <authorList>
            <consortium name="DOE Joint Genome Institute"/>
            <person name="Mondo S.J."/>
            <person name="Dannebaum R.O."/>
            <person name="Kuo R.C."/>
            <person name="Labutti K."/>
            <person name="Haridas S."/>
            <person name="Kuo A."/>
            <person name="Salamov A."/>
            <person name="Ahrendt S.R."/>
            <person name="Lipzen A."/>
            <person name="Sullivan W."/>
            <person name="Andreopoulos W.B."/>
            <person name="Clum A."/>
            <person name="Lindquist E."/>
            <person name="Daum C."/>
            <person name="Ramamoorthy G.K."/>
            <person name="Gryganskyi A."/>
            <person name="Culley D."/>
            <person name="Magnuson J.K."/>
            <person name="James T.Y."/>
            <person name="O'Malley M.A."/>
            <person name="Stajich J.E."/>
            <person name="Spatafora J.W."/>
            <person name="Visel A."/>
            <person name="Grigoriev I.V."/>
        </authorList>
    </citation>
    <scope>NUCLEOTIDE SEQUENCE [LARGE SCALE GENOMIC DNA]</scope>
    <source>
        <strain evidence="8 9">62-1032</strain>
    </source>
</reference>
<feature type="region of interest" description="Disordered" evidence="6">
    <location>
        <begin position="928"/>
        <end position="997"/>
    </location>
</feature>
<gene>
    <name evidence="8" type="ORF">BCR35DRAFT_351847</name>
</gene>
<feature type="compositionally biased region" description="Gly residues" evidence="6">
    <location>
        <begin position="505"/>
        <end position="515"/>
    </location>
</feature>
<dbReference type="GO" id="GO:0015031">
    <property type="term" value="P:protein transport"/>
    <property type="evidence" value="ECO:0007669"/>
    <property type="project" value="UniProtKB-KW"/>
</dbReference>
<feature type="compositionally biased region" description="Polar residues" evidence="6">
    <location>
        <begin position="929"/>
        <end position="942"/>
    </location>
</feature>
<sequence length="2103" mass="230156">MAKKKKSRANLAQAAADQQPTEDPTLEQQDDAPQLEQPEEPAQQSQESQPVDEAAPEQEEEAPAPVQEQKEEEPTPVPEQEPVELEETELPPAVPSLPVAQAAVEDDSTAPQPLPKDLTTEAPELPPKPVEEEPQVEPAETAPAQDERSTSELTSAASEADFEDVALSRSASATEASPVPQPVVISPPVEDKPQPAPPVDEEAPPPPPPAHDEPTPPPVVPVPAESTPSTHANTPSISSSSPAISSHPASPRPGEARRSSVASTNTISAPGSSSLVSGILIVSALEQIALSKEAKKSTPLKAAVDKALEALKNPQHSASTPQASAGTVDPHLVFEPLRLACETKSLPLMITALDCIGKLVSYDFFVDQRPPQQQQETNDDGEPIGPPQPTDQLPLADLVTSTVCDCFSPSPSTSSSSSAASAATTQHDTLLLRLLSSLLSLILSSTLAVHQSSLLKAVRTVYNVFLLGRPGTVQTVAQATLGQIVGGVFGRVELGAAAAAAVAQSGGGATNGNGKSGLSSRSESLRGSRVDLASVVEEEPLPAPIAVAPIPASGPEVIVQEVETVELGNGESVETPKVPHAGDLVVEAEEGGEEKKGEQLQEGEATPKVGPTEVPEAPPTPSGENVTLATLESRRSFDGVTEGGPIHFISTNDLYIKDAFLVFRALCKLSMKPLGAESERDLKSHAMRSKLLSLHLVLSILNNHLPMFIDPNVVIISSTSKDRTPFVQAIKQYLCLALSRNAVSPVIQVFELSCEVFWRVLSGLRTKLKKEIEVLLNEIFLPILEMKNSTVKQKSILLAVFGRLAQDPQALVDIYLNYDCDRSSLDNIYERLLNIVAKLSTTQFPASTERPTPNAPSASSSSPFPSVGPSLSDDSRFSDPLYAGQPPEHHLKRQSLECLVAVLKSLVSWAARGGSAASTAQAMVAHPGLTSSESNGSLSALRSSEDGGQRGGSETDLNGYEGGRPSSQFSPASGGASGAVTPDVVPSDDPSRFENAKQRKTTLLEGIKKFNFKPKRGVAFLIDTGFIRSKEPKDVARFLLHADGLDKAQIGEYLGEGEAENIATMHAFVDYMDFTNTAFVDALRTFLQSFRLPGEAQKIDRYMLKFAERYTAGNPGVFANADTAYILAFSVILLNTDAHNPQVKKPMSKVEFVKNNRGIDDGKDLDGEMLSSIYDEIQVNEIRMKDEVEAAGPQTSTTGIANAIATVGRDLQREAYVWQSEGMANKTEALFRTLVRGQRRGAGRPTEQFYSASHFEHVKPMFEVAWMPILAGISGPLQVTDDLDLITLSLEGFKQAIKIACLFDLELERNAFVTTLAKFTFLNNLGEMKAKNVEAIKTLLDVAMVDGNYLKGSWREVLTCVSQLERFQLITQGVDSHAVPELGRKPSSGNANRRSTLSSRNRNSRPTDEVALETRSQHITITADMIFSSTPQLSGTAIVDFVQALSDVSWEEIQASGLAEQPRVFCLQKLVEISYYNMNRIRLEWSQIWLILGEHFNQVTCHTNAKVSFLALDSLRQLAMRFLEKEELANFKFQKDFLKPFEYAMVHNNHPDARDMVLQCLHQMIQARVQNLRSGWRTMFGVFAAAARVVNERIAVQAFDLVQRVVQEHFGRIVEYGSFADLTVCITDFCKISKYQRVSLQAIELIKSLIPMMLSCPECPLSDEARRNEITATDDPNLKFWFPVLFGFYDVIMNGEDLEVRKRALDYLFDTLKKHGDTFPPEFWDTVCKEVLFPIFAVLRSRSDVSRFSTHEDMSVWLSTTMIQALRNLVDLFTFYFDVLARMLDKLLDLLCECICQENDTLARIGTSCLQQLLENNVEKLSPARWERIVSTFVHLFKTTTAYQLFDENLLLPQSEEQVTSPDAASTPANGFIAPTPLSPAPDAAEPRPAAPVADRRRIFRQIIVKCVLQLLLIETTNELLQNEGVYTTIPPAELLKLMASLDESYRFARKFNADKDLRMALWKVGFMRDLPNLLRQESTSAATLVNVLLRMYNDTQPEHVQKRAEVVDVFAPLGLDVLANYVSLNPETQARNIAAWTPVCAEILQGFCSFEDEPFKAQLPRLYPLVTNTLVREMDPTVRESVRAVFVRVGKTALQIGSPTLA</sequence>
<dbReference type="STRING" id="106004.A0A1Y2FMW8"/>
<feature type="compositionally biased region" description="Polar residues" evidence="6">
    <location>
        <begin position="260"/>
        <end position="270"/>
    </location>
</feature>
<dbReference type="InterPro" id="IPR046455">
    <property type="entry name" value="Sec7/BIG1-like_C"/>
</dbReference>
<evidence type="ECO:0000256" key="4">
    <source>
        <dbReference type="ARBA" id="ARBA00023136"/>
    </source>
</evidence>
<keyword evidence="9" id="KW-1185">Reference proteome</keyword>
<protein>
    <recommendedName>
        <fullName evidence="7">SEC7 domain-containing protein</fullName>
    </recommendedName>
</protein>
<keyword evidence="1" id="KW-0813">Transport</keyword>
<dbReference type="GO" id="GO:0032012">
    <property type="term" value="P:regulation of ARF protein signal transduction"/>
    <property type="evidence" value="ECO:0007669"/>
    <property type="project" value="InterPro"/>
</dbReference>
<dbReference type="GO" id="GO:0005085">
    <property type="term" value="F:guanyl-nucleotide exchange factor activity"/>
    <property type="evidence" value="ECO:0007669"/>
    <property type="project" value="InterPro"/>
</dbReference>
<proteinExistence type="predicted"/>
<dbReference type="InterPro" id="IPR035999">
    <property type="entry name" value="Sec7_dom_sf"/>
</dbReference>
<dbReference type="Pfam" id="PF12783">
    <property type="entry name" value="Sec7-like_HUS"/>
    <property type="match status" value="1"/>
</dbReference>
<dbReference type="OrthoDB" id="18431at2759"/>
<dbReference type="FunFam" id="1.10.220.20:FF:000002">
    <property type="entry name" value="Brefeldin A-inhibited guanine nucleotide-exchange protein 1"/>
    <property type="match status" value="1"/>
</dbReference>
<dbReference type="InterPro" id="IPR016024">
    <property type="entry name" value="ARM-type_fold"/>
</dbReference>
<feature type="compositionally biased region" description="Low complexity" evidence="6">
    <location>
        <begin position="31"/>
        <end position="53"/>
    </location>
</feature>
<feature type="region of interest" description="Disordered" evidence="6">
    <location>
        <begin position="371"/>
        <end position="392"/>
    </location>
</feature>
<dbReference type="InterPro" id="IPR000904">
    <property type="entry name" value="Sec7_dom"/>
</dbReference>
<feature type="compositionally biased region" description="Low complexity" evidence="6">
    <location>
        <begin position="222"/>
        <end position="249"/>
    </location>
</feature>
<dbReference type="Gene3D" id="1.10.220.20">
    <property type="match status" value="1"/>
</dbReference>
<comment type="subcellular location">
    <subcellularLocation>
        <location evidence="5">Cytoplasmic vesicle</location>
        <location evidence="5">COPI-coated vesicle membrane</location>
    </subcellularLocation>
</comment>
<dbReference type="Pfam" id="PF09324">
    <property type="entry name" value="Sec7-like_HDS"/>
    <property type="match status" value="1"/>
</dbReference>
<feature type="region of interest" description="Disordered" evidence="6">
    <location>
        <begin position="505"/>
        <end position="525"/>
    </location>
</feature>
<dbReference type="InterPro" id="IPR023394">
    <property type="entry name" value="Sec7_C_sf"/>
</dbReference>
<dbReference type="Proteomes" id="UP000193467">
    <property type="component" value="Unassembled WGS sequence"/>
</dbReference>
<organism evidence="8 9">
    <name type="scientific">Leucosporidium creatinivorum</name>
    <dbReference type="NCBI Taxonomy" id="106004"/>
    <lineage>
        <taxon>Eukaryota</taxon>
        <taxon>Fungi</taxon>
        <taxon>Dikarya</taxon>
        <taxon>Basidiomycota</taxon>
        <taxon>Pucciniomycotina</taxon>
        <taxon>Microbotryomycetes</taxon>
        <taxon>Leucosporidiales</taxon>
        <taxon>Leucosporidium</taxon>
    </lineage>
</organism>
<feature type="region of interest" description="Disordered" evidence="6">
    <location>
        <begin position="844"/>
        <end position="886"/>
    </location>
</feature>
<dbReference type="SUPFAM" id="SSF48371">
    <property type="entry name" value="ARM repeat"/>
    <property type="match status" value="2"/>
</dbReference>
<feature type="region of interest" description="Disordered" evidence="6">
    <location>
        <begin position="1"/>
        <end position="271"/>
    </location>
</feature>
<dbReference type="GO" id="GO:0030663">
    <property type="term" value="C:COPI-coated vesicle membrane"/>
    <property type="evidence" value="ECO:0007669"/>
    <property type="project" value="UniProtKB-SubCell"/>
</dbReference>
<dbReference type="InterPro" id="IPR032629">
    <property type="entry name" value="DCB_dom"/>
</dbReference>
<dbReference type="CDD" id="cd00171">
    <property type="entry name" value="Sec7"/>
    <property type="match status" value="1"/>
</dbReference>
<feature type="compositionally biased region" description="Pro residues" evidence="6">
    <location>
        <begin position="194"/>
        <end position="221"/>
    </location>
</feature>
<keyword evidence="2" id="KW-0963">Cytoplasm</keyword>
<evidence type="ECO:0000256" key="3">
    <source>
        <dbReference type="ARBA" id="ARBA00022927"/>
    </source>
</evidence>
<evidence type="ECO:0000256" key="1">
    <source>
        <dbReference type="ARBA" id="ARBA00022448"/>
    </source>
</evidence>
<dbReference type="EMBL" id="MCGR01000018">
    <property type="protein sequence ID" value="ORY84075.1"/>
    <property type="molecule type" value="Genomic_DNA"/>
</dbReference>
<feature type="region of interest" description="Disordered" evidence="6">
    <location>
        <begin position="1380"/>
        <end position="1411"/>
    </location>
</feature>
<dbReference type="InterPro" id="IPR032691">
    <property type="entry name" value="Mon2/Sec7/BIG1-like_HUS"/>
</dbReference>
<dbReference type="InterPro" id="IPR015403">
    <property type="entry name" value="Mon2/Sec7/BIG1-like_HDS"/>
</dbReference>
<feature type="compositionally biased region" description="Low complexity" evidence="6">
    <location>
        <begin position="1390"/>
        <end position="1401"/>
    </location>
</feature>
<accession>A0A1Y2FMW8</accession>
<evidence type="ECO:0000256" key="5">
    <source>
        <dbReference type="ARBA" id="ARBA00060451"/>
    </source>
</evidence>
<keyword evidence="4" id="KW-0472">Membrane</keyword>
<dbReference type="FunCoup" id="A0A1Y2FMW8">
    <property type="interactions" value="454"/>
</dbReference>
<name>A0A1Y2FMW8_9BASI</name>
<evidence type="ECO:0000313" key="9">
    <source>
        <dbReference type="Proteomes" id="UP000193467"/>
    </source>
</evidence>
<dbReference type="FunFam" id="1.10.1000.11:FF:000003">
    <property type="entry name" value="Brefeldin A-inhibited guanine nucleotide-exchange protein 1"/>
    <property type="match status" value="1"/>
</dbReference>
<evidence type="ECO:0000256" key="2">
    <source>
        <dbReference type="ARBA" id="ARBA00022490"/>
    </source>
</evidence>
<dbReference type="SUPFAM" id="SSF48425">
    <property type="entry name" value="Sec7 domain"/>
    <property type="match status" value="1"/>
</dbReference>
<evidence type="ECO:0000313" key="8">
    <source>
        <dbReference type="EMBL" id="ORY84075.1"/>
    </source>
</evidence>
<dbReference type="PANTHER" id="PTHR10663">
    <property type="entry name" value="GUANYL-NUCLEOTIDE EXCHANGE FACTOR"/>
    <property type="match status" value="1"/>
</dbReference>
<dbReference type="InParanoid" id="A0A1Y2FMW8"/>
<feature type="domain" description="SEC7" evidence="7">
    <location>
        <begin position="992"/>
        <end position="1180"/>
    </location>
</feature>
<dbReference type="PROSITE" id="PS50190">
    <property type="entry name" value="SEC7"/>
    <property type="match status" value="1"/>
</dbReference>
<dbReference type="SMART" id="SM00222">
    <property type="entry name" value="Sec7"/>
    <property type="match status" value="1"/>
</dbReference>
<dbReference type="Pfam" id="PF01369">
    <property type="entry name" value="Sec7"/>
    <property type="match status" value="1"/>
</dbReference>
<feature type="region of interest" description="Disordered" evidence="6">
    <location>
        <begin position="589"/>
        <end position="625"/>
    </location>
</feature>
<comment type="caution">
    <text evidence="8">The sequence shown here is derived from an EMBL/GenBank/DDBJ whole genome shotgun (WGS) entry which is preliminary data.</text>
</comment>
<dbReference type="PANTHER" id="PTHR10663:SF375">
    <property type="entry name" value="LD29171P"/>
    <property type="match status" value="1"/>
</dbReference>
<dbReference type="Pfam" id="PF16213">
    <property type="entry name" value="DCB"/>
    <property type="match status" value="1"/>
</dbReference>